<evidence type="ECO:0000259" key="1">
    <source>
        <dbReference type="PROSITE" id="PS50887"/>
    </source>
</evidence>
<dbReference type="SUPFAM" id="SSF55073">
    <property type="entry name" value="Nucleotide cyclase"/>
    <property type="match status" value="1"/>
</dbReference>
<keyword evidence="2" id="KW-0808">Transferase</keyword>
<dbReference type="GO" id="GO:0052621">
    <property type="term" value="F:diguanylate cyclase activity"/>
    <property type="evidence" value="ECO:0007669"/>
    <property type="project" value="UniProtKB-EC"/>
</dbReference>
<dbReference type="RefSeq" id="WP_380058226.1">
    <property type="nucleotide sequence ID" value="NZ_JBHSWB010000001.1"/>
</dbReference>
<reference evidence="3" key="1">
    <citation type="journal article" date="2019" name="Int. J. Syst. Evol. Microbiol.">
        <title>The Global Catalogue of Microorganisms (GCM) 10K type strain sequencing project: providing services to taxonomists for standard genome sequencing and annotation.</title>
        <authorList>
            <consortium name="The Broad Institute Genomics Platform"/>
            <consortium name="The Broad Institute Genome Sequencing Center for Infectious Disease"/>
            <person name="Wu L."/>
            <person name="Ma J."/>
        </authorList>
    </citation>
    <scope>NUCLEOTIDE SEQUENCE [LARGE SCALE GENOMIC DNA]</scope>
    <source>
        <strain evidence="3">CCUG 63830</strain>
    </source>
</reference>
<dbReference type="CDD" id="cd01949">
    <property type="entry name" value="GGDEF"/>
    <property type="match status" value="1"/>
</dbReference>
<gene>
    <name evidence="2" type="ORF">ACFP90_11250</name>
</gene>
<protein>
    <submittedName>
        <fullName evidence="2">GGDEF domain-containing protein</fullName>
        <ecNumber evidence="2">2.7.7.65</ecNumber>
    </submittedName>
</protein>
<dbReference type="PANTHER" id="PTHR45138">
    <property type="entry name" value="REGULATORY COMPONENTS OF SENSORY TRANSDUCTION SYSTEM"/>
    <property type="match status" value="1"/>
</dbReference>
<accession>A0ABW1ZK93</accession>
<keyword evidence="3" id="KW-1185">Reference proteome</keyword>
<evidence type="ECO:0000313" key="2">
    <source>
        <dbReference type="EMBL" id="MFC6660860.1"/>
    </source>
</evidence>
<dbReference type="InterPro" id="IPR050469">
    <property type="entry name" value="Diguanylate_Cyclase"/>
</dbReference>
<name>A0ABW1ZK93_9DEIO</name>
<dbReference type="InterPro" id="IPR029787">
    <property type="entry name" value="Nucleotide_cyclase"/>
</dbReference>
<dbReference type="InterPro" id="IPR000160">
    <property type="entry name" value="GGDEF_dom"/>
</dbReference>
<feature type="domain" description="GGDEF" evidence="1">
    <location>
        <begin position="21"/>
        <end position="148"/>
    </location>
</feature>
<organism evidence="2 3">
    <name type="scientific">Deinococcus multiflagellatus</name>
    <dbReference type="NCBI Taxonomy" id="1656887"/>
    <lineage>
        <taxon>Bacteria</taxon>
        <taxon>Thermotogati</taxon>
        <taxon>Deinococcota</taxon>
        <taxon>Deinococci</taxon>
        <taxon>Deinococcales</taxon>
        <taxon>Deinococcaceae</taxon>
        <taxon>Deinococcus</taxon>
    </lineage>
</organism>
<dbReference type="Proteomes" id="UP001596317">
    <property type="component" value="Unassembled WGS sequence"/>
</dbReference>
<dbReference type="NCBIfam" id="TIGR00254">
    <property type="entry name" value="GGDEF"/>
    <property type="match status" value="1"/>
</dbReference>
<dbReference type="InterPro" id="IPR043128">
    <property type="entry name" value="Rev_trsase/Diguanyl_cyclase"/>
</dbReference>
<dbReference type="EC" id="2.7.7.65" evidence="2"/>
<proteinExistence type="predicted"/>
<keyword evidence="2" id="KW-0548">Nucleotidyltransferase</keyword>
<dbReference type="SMART" id="SM00267">
    <property type="entry name" value="GGDEF"/>
    <property type="match status" value="1"/>
</dbReference>
<dbReference type="Pfam" id="PF00990">
    <property type="entry name" value="GGDEF"/>
    <property type="match status" value="1"/>
</dbReference>
<comment type="caution">
    <text evidence="2">The sequence shown here is derived from an EMBL/GenBank/DDBJ whole genome shotgun (WGS) entry which is preliminary data.</text>
</comment>
<dbReference type="EMBL" id="JBHSWB010000001">
    <property type="protein sequence ID" value="MFC6660860.1"/>
    <property type="molecule type" value="Genomic_DNA"/>
</dbReference>
<sequence>MANRRQLSLWLGGHLQREAREPLSVVLFDLDRFKQINDTHGHDYGDEVLRRTAAAVTGALRRGTLFGRWGGEEFLVILPGAAAAEAQGVAERIRAAVADVPYDRVLQVTVSLGVAQALPGERLESLLKRADDALYAAKHAGRNQVKAA</sequence>
<dbReference type="PANTHER" id="PTHR45138:SF9">
    <property type="entry name" value="DIGUANYLATE CYCLASE DGCM-RELATED"/>
    <property type="match status" value="1"/>
</dbReference>
<evidence type="ECO:0000313" key="3">
    <source>
        <dbReference type="Proteomes" id="UP001596317"/>
    </source>
</evidence>
<dbReference type="PROSITE" id="PS50887">
    <property type="entry name" value="GGDEF"/>
    <property type="match status" value="1"/>
</dbReference>
<dbReference type="Gene3D" id="3.30.70.270">
    <property type="match status" value="1"/>
</dbReference>